<evidence type="ECO:0000256" key="1">
    <source>
        <dbReference type="ARBA" id="ARBA00001947"/>
    </source>
</evidence>
<dbReference type="InterPro" id="IPR018392">
    <property type="entry name" value="LysM"/>
</dbReference>
<reference evidence="10 11" key="1">
    <citation type="submission" date="2017-10" db="EMBL/GenBank/DDBJ databases">
        <title>Nyctiphanis sp. nov., isolated from the stomach of the euphausiid Nyctiphanes simplex (Hansen, 1911) in the Gulf of California.</title>
        <authorList>
            <person name="Gomez-Gil B."/>
            <person name="Aguilar-Mendez M."/>
            <person name="Lopez-Cortes A."/>
            <person name="Gomez-Gutierrez J."/>
            <person name="Roque A."/>
            <person name="Lang E."/>
            <person name="Gonzalez-Castillo A."/>
        </authorList>
    </citation>
    <scope>NUCLEOTIDE SEQUENCE [LARGE SCALE GENOMIC DNA]</scope>
    <source>
        <strain evidence="10 11">CAIM 600</strain>
    </source>
</reference>
<evidence type="ECO:0000313" key="10">
    <source>
        <dbReference type="EMBL" id="RXJ73754.1"/>
    </source>
</evidence>
<dbReference type="GO" id="GO:0004222">
    <property type="term" value="F:metalloendopeptidase activity"/>
    <property type="evidence" value="ECO:0007669"/>
    <property type="project" value="TreeGrafter"/>
</dbReference>
<evidence type="ECO:0000313" key="11">
    <source>
        <dbReference type="Proteomes" id="UP000290287"/>
    </source>
</evidence>
<dbReference type="PROSITE" id="PS51782">
    <property type="entry name" value="LYSM"/>
    <property type="match status" value="1"/>
</dbReference>
<dbReference type="CDD" id="cd00118">
    <property type="entry name" value="LysM"/>
    <property type="match status" value="1"/>
</dbReference>
<dbReference type="InterPro" id="IPR016047">
    <property type="entry name" value="M23ase_b-sheet_dom"/>
</dbReference>
<dbReference type="GO" id="GO:0046872">
    <property type="term" value="F:metal ion binding"/>
    <property type="evidence" value="ECO:0007669"/>
    <property type="project" value="UniProtKB-KW"/>
</dbReference>
<keyword evidence="5" id="KW-0378">Hydrolase</keyword>
<evidence type="ECO:0000259" key="9">
    <source>
        <dbReference type="PROSITE" id="PS51782"/>
    </source>
</evidence>
<dbReference type="RefSeq" id="WP_129121687.1">
    <property type="nucleotide sequence ID" value="NZ_PEIB01000006.1"/>
</dbReference>
<dbReference type="GO" id="GO:0042834">
    <property type="term" value="F:peptidoglycan binding"/>
    <property type="evidence" value="ECO:0007669"/>
    <property type="project" value="InterPro"/>
</dbReference>
<dbReference type="PANTHER" id="PTHR21666">
    <property type="entry name" value="PEPTIDASE-RELATED"/>
    <property type="match status" value="1"/>
</dbReference>
<evidence type="ECO:0000256" key="6">
    <source>
        <dbReference type="ARBA" id="ARBA00022833"/>
    </source>
</evidence>
<dbReference type="InterPro" id="IPR007340">
    <property type="entry name" value="LysM_Opacity-associatedA"/>
</dbReference>
<dbReference type="SUPFAM" id="SSF51261">
    <property type="entry name" value="Duplicated hybrid motif"/>
    <property type="match status" value="1"/>
</dbReference>
<sequence>MHIRRKMALPRKYQTVIAGLSAALVIALLLPSQQELDTSQTLETGKLYAVPIKHHALLPPAGQEVLANIEPLEWKTVTVKSGDTLSTLFNAEGISANVLYKLINSSEEAKSLTRLRPGDKLRMGFDGDQQLVKLEQPQGVNTTLVITRVDDKFQSKIDSKPIDTQMGFASAEITSNFWNAAISGGLTANQIMQIAEIFGWDIDFALDIRAGDHFEVLFEEQFIEGERIGRGEILAATFTNQGDVFTAVRSETGEYYDADGRAMRKAFLRTPLNFRRVSSNFGRRLHPVTGQMKAHRGTDYAAPVGTPVWAAGDGTVRTSGYNKYNGNYIIIQHNNTYTTKYLHLSKRLVKKGQRVKQGQTIGKVGRTGRVTGAHLHYEFLVNGRHKNPRTVKLPQARSLTGKAKTDFISLAEKRLATLNQFSQILASLGPIHRNDDS</sequence>
<dbReference type="GO" id="GO:0006508">
    <property type="term" value="P:proteolysis"/>
    <property type="evidence" value="ECO:0007669"/>
    <property type="project" value="UniProtKB-KW"/>
</dbReference>
<evidence type="ECO:0000256" key="7">
    <source>
        <dbReference type="ARBA" id="ARBA00023049"/>
    </source>
</evidence>
<dbReference type="Pfam" id="PF04225">
    <property type="entry name" value="LysM_OapA"/>
    <property type="match status" value="1"/>
</dbReference>
<accession>A0A4Q0YUC7</accession>
<dbReference type="AlphaFoldDB" id="A0A4Q0YUC7"/>
<dbReference type="Gene3D" id="3.10.450.350">
    <property type="match status" value="2"/>
</dbReference>
<name>A0A4Q0YUC7_9GAMM</name>
<dbReference type="CDD" id="cd12797">
    <property type="entry name" value="M23_peptidase"/>
    <property type="match status" value="1"/>
</dbReference>
<dbReference type="PANTHER" id="PTHR21666:SF288">
    <property type="entry name" value="CELL DIVISION PROTEIN YTFB"/>
    <property type="match status" value="1"/>
</dbReference>
<dbReference type="InterPro" id="IPR050570">
    <property type="entry name" value="Cell_wall_metabolism_enzyme"/>
</dbReference>
<evidence type="ECO:0000256" key="5">
    <source>
        <dbReference type="ARBA" id="ARBA00022801"/>
    </source>
</evidence>
<dbReference type="EMBL" id="PEIB01000006">
    <property type="protein sequence ID" value="RXJ73754.1"/>
    <property type="molecule type" value="Genomic_DNA"/>
</dbReference>
<dbReference type="InterPro" id="IPR045834">
    <property type="entry name" value="Csd3_N2"/>
</dbReference>
<dbReference type="InterPro" id="IPR011055">
    <property type="entry name" value="Dup_hybrid_motif"/>
</dbReference>
<keyword evidence="6" id="KW-0862">Zinc</keyword>
<evidence type="ECO:0000256" key="4">
    <source>
        <dbReference type="ARBA" id="ARBA00022723"/>
    </source>
</evidence>
<dbReference type="Proteomes" id="UP000290287">
    <property type="component" value="Unassembled WGS sequence"/>
</dbReference>
<keyword evidence="3" id="KW-0645">Protease</keyword>
<protein>
    <submittedName>
        <fullName evidence="10">Peptidase M23</fullName>
    </submittedName>
</protein>
<evidence type="ECO:0000256" key="2">
    <source>
        <dbReference type="ARBA" id="ARBA00004196"/>
    </source>
</evidence>
<evidence type="ECO:0000256" key="8">
    <source>
        <dbReference type="ARBA" id="ARBA00060568"/>
    </source>
</evidence>
<organism evidence="10 11">
    <name type="scientific">Veronia nyctiphanis</name>
    <dbReference type="NCBI Taxonomy" id="1278244"/>
    <lineage>
        <taxon>Bacteria</taxon>
        <taxon>Pseudomonadati</taxon>
        <taxon>Pseudomonadota</taxon>
        <taxon>Gammaproteobacteria</taxon>
        <taxon>Vibrionales</taxon>
        <taxon>Vibrionaceae</taxon>
        <taxon>Veronia</taxon>
    </lineage>
</organism>
<proteinExistence type="predicted"/>
<evidence type="ECO:0000256" key="3">
    <source>
        <dbReference type="ARBA" id="ARBA00022670"/>
    </source>
</evidence>
<keyword evidence="11" id="KW-1185">Reference proteome</keyword>
<comment type="pathway">
    <text evidence="8">Cell wall degradation; peptidoglycan degradation.</text>
</comment>
<comment type="cofactor">
    <cofactor evidence="1">
        <name>Zn(2+)</name>
        <dbReference type="ChEBI" id="CHEBI:29105"/>
    </cofactor>
</comment>
<keyword evidence="4" id="KW-0479">Metal-binding</keyword>
<gene>
    <name evidence="10" type="ORF">CS022_07000</name>
</gene>
<dbReference type="Gene3D" id="2.70.70.10">
    <property type="entry name" value="Glucose Permease (Domain IIA)"/>
    <property type="match status" value="1"/>
</dbReference>
<feature type="domain" description="LysM" evidence="9">
    <location>
        <begin position="75"/>
        <end position="123"/>
    </location>
</feature>
<dbReference type="Pfam" id="PF19425">
    <property type="entry name" value="Csd3_N2"/>
    <property type="match status" value="1"/>
</dbReference>
<dbReference type="GO" id="GO:0030313">
    <property type="term" value="C:cell envelope"/>
    <property type="evidence" value="ECO:0007669"/>
    <property type="project" value="UniProtKB-SubCell"/>
</dbReference>
<keyword evidence="7" id="KW-0482">Metalloprotease</keyword>
<comment type="subcellular location">
    <subcellularLocation>
        <location evidence="2">Cell envelope</location>
    </subcellularLocation>
</comment>
<comment type="caution">
    <text evidence="10">The sequence shown here is derived from an EMBL/GenBank/DDBJ whole genome shotgun (WGS) entry which is preliminary data.</text>
</comment>
<dbReference type="FunFam" id="2.70.70.10:FF:000002">
    <property type="entry name" value="Murein DD-endopeptidase MepM"/>
    <property type="match status" value="1"/>
</dbReference>
<dbReference type="OrthoDB" id="9805070at2"/>
<dbReference type="Pfam" id="PF01551">
    <property type="entry name" value="Peptidase_M23"/>
    <property type="match status" value="1"/>
</dbReference>